<evidence type="ECO:0008006" key="4">
    <source>
        <dbReference type="Google" id="ProtNLM"/>
    </source>
</evidence>
<keyword evidence="3" id="KW-1185">Reference proteome</keyword>
<sequence>MVVRVVFGLQLFLGTPFGDAHISVYGASSGVVAAAYSSPLFCIWCVVVVVSMSLSIPPSLGDRDGSVEDGDSFQRCDLF</sequence>
<name>A0ABQ7NDZ7_BRACM</name>
<gene>
    <name evidence="2" type="primary">A02p014070.1_BraROA</name>
    <name evidence="2" type="ORF">IGI04_005436</name>
</gene>
<keyword evidence="1" id="KW-0472">Membrane</keyword>
<evidence type="ECO:0000313" key="2">
    <source>
        <dbReference type="EMBL" id="KAG5409117.1"/>
    </source>
</evidence>
<keyword evidence="1" id="KW-0812">Transmembrane</keyword>
<protein>
    <recommendedName>
        <fullName evidence="4">Carboxylic ester hydrolase</fullName>
    </recommendedName>
</protein>
<accession>A0ABQ7NDZ7</accession>
<evidence type="ECO:0000256" key="1">
    <source>
        <dbReference type="SAM" id="Phobius"/>
    </source>
</evidence>
<comment type="caution">
    <text evidence="2">The sequence shown here is derived from an EMBL/GenBank/DDBJ whole genome shotgun (WGS) entry which is preliminary data.</text>
</comment>
<dbReference type="EMBL" id="JADBGQ010000002">
    <property type="protein sequence ID" value="KAG5409117.1"/>
    <property type="molecule type" value="Genomic_DNA"/>
</dbReference>
<evidence type="ECO:0000313" key="3">
    <source>
        <dbReference type="Proteomes" id="UP000823674"/>
    </source>
</evidence>
<reference evidence="2 3" key="1">
    <citation type="submission" date="2021-03" db="EMBL/GenBank/DDBJ databases">
        <authorList>
            <person name="King G.J."/>
            <person name="Bancroft I."/>
            <person name="Baten A."/>
            <person name="Bloomfield J."/>
            <person name="Borpatragohain P."/>
            <person name="He Z."/>
            <person name="Irish N."/>
            <person name="Irwin J."/>
            <person name="Liu K."/>
            <person name="Mauleon R.P."/>
            <person name="Moore J."/>
            <person name="Morris R."/>
            <person name="Ostergaard L."/>
            <person name="Wang B."/>
            <person name="Wells R."/>
        </authorList>
    </citation>
    <scope>NUCLEOTIDE SEQUENCE [LARGE SCALE GENOMIC DNA]</scope>
    <source>
        <strain evidence="2">R-o-18</strain>
        <tissue evidence="2">Leaf</tissue>
    </source>
</reference>
<proteinExistence type="predicted"/>
<keyword evidence="1" id="KW-1133">Transmembrane helix</keyword>
<dbReference type="Proteomes" id="UP000823674">
    <property type="component" value="Chromosome A02"/>
</dbReference>
<organism evidence="2 3">
    <name type="scientific">Brassica rapa subsp. trilocularis</name>
    <dbReference type="NCBI Taxonomy" id="1813537"/>
    <lineage>
        <taxon>Eukaryota</taxon>
        <taxon>Viridiplantae</taxon>
        <taxon>Streptophyta</taxon>
        <taxon>Embryophyta</taxon>
        <taxon>Tracheophyta</taxon>
        <taxon>Spermatophyta</taxon>
        <taxon>Magnoliopsida</taxon>
        <taxon>eudicotyledons</taxon>
        <taxon>Gunneridae</taxon>
        <taxon>Pentapetalae</taxon>
        <taxon>rosids</taxon>
        <taxon>malvids</taxon>
        <taxon>Brassicales</taxon>
        <taxon>Brassicaceae</taxon>
        <taxon>Brassiceae</taxon>
        <taxon>Brassica</taxon>
    </lineage>
</organism>
<feature type="transmembrane region" description="Helical" evidence="1">
    <location>
        <begin position="36"/>
        <end position="56"/>
    </location>
</feature>